<comment type="similarity">
    <text evidence="1">Belongs to the FAM154 family.</text>
</comment>
<keyword evidence="2" id="KW-1185">Reference proteome</keyword>
<dbReference type="Proteomes" id="UP000694941">
    <property type="component" value="Unplaced"/>
</dbReference>
<dbReference type="RefSeq" id="XP_022255796.1">
    <property type="nucleotide sequence ID" value="XM_022400088.1"/>
</dbReference>
<protein>
    <submittedName>
        <fullName evidence="3">Stabilizer of axonemal microtubules 1-like</fullName>
    </submittedName>
</protein>
<sequence length="451" mass="52197">MIESVLFQVKARKPLIVKKIYNPPTEPLYATSTYTEDYRTGDKWVKPVDSFKPQFTYKLPSPPFSDKTCHRKDYVAWDKENVAALRSSPIRPRLASTSLGEETGFPGISSYMSDYKFPFNTEQLLPFKPREEYIPPSGPFCGLTTYKQDFIAKEMKKPLLIQESKKAWPQPHPFQGVSVTHQDYQTYANGRPASNCKPLLKYEPPVGNLESKTIHRQHFVEWELPFRQNLPWAARPTYRPPNVPMEKNTLYQDSFHFPKPPISTKPVKPKNYKICERRTLFDRPVKQSCPFTDFVVVTKQKVNKQSCPFTDFVVVTKQKRSTTIFREHWSMADDTCYHSDYQPWKMVAPPTSCKIVKVYQPPKETFHTETTSNSYYKGEYGPRADLVKPPISTHAYGAQFDGRTVYRDSFKGPKQVYCPAYKINNISNKEDSPFTHVKSAGGHQFYAKKEV</sequence>
<organism evidence="2 3">
    <name type="scientific">Limulus polyphemus</name>
    <name type="common">Atlantic horseshoe crab</name>
    <dbReference type="NCBI Taxonomy" id="6850"/>
    <lineage>
        <taxon>Eukaryota</taxon>
        <taxon>Metazoa</taxon>
        <taxon>Ecdysozoa</taxon>
        <taxon>Arthropoda</taxon>
        <taxon>Chelicerata</taxon>
        <taxon>Merostomata</taxon>
        <taxon>Xiphosura</taxon>
        <taxon>Limulidae</taxon>
        <taxon>Limulus</taxon>
    </lineage>
</organism>
<accession>A0ABM1TIU0</accession>
<gene>
    <name evidence="3" type="primary">LOC106471477</name>
</gene>
<dbReference type="PANTHER" id="PTHR31516:SF17">
    <property type="entry name" value="STABILIZER OF AXONEMAL MICROTUBULES 2"/>
    <property type="match status" value="1"/>
</dbReference>
<dbReference type="GeneID" id="106471477"/>
<reference evidence="3" key="1">
    <citation type="submission" date="2025-08" db="UniProtKB">
        <authorList>
            <consortium name="RefSeq"/>
        </authorList>
    </citation>
    <scope>IDENTIFICATION</scope>
    <source>
        <tissue evidence="3">Muscle</tissue>
    </source>
</reference>
<evidence type="ECO:0000313" key="2">
    <source>
        <dbReference type="Proteomes" id="UP000694941"/>
    </source>
</evidence>
<evidence type="ECO:0000256" key="1">
    <source>
        <dbReference type="ARBA" id="ARBA00008738"/>
    </source>
</evidence>
<evidence type="ECO:0000313" key="3">
    <source>
        <dbReference type="RefSeq" id="XP_022255796.1"/>
    </source>
</evidence>
<dbReference type="InterPro" id="IPR033336">
    <property type="entry name" value="SAXO1/2"/>
</dbReference>
<name>A0ABM1TIU0_LIMPO</name>
<dbReference type="PANTHER" id="PTHR31516">
    <property type="entry name" value="STABILIZER OF AXONEMAL MICROTUBULES 2"/>
    <property type="match status" value="1"/>
</dbReference>
<proteinExistence type="inferred from homology"/>